<feature type="signal peptide" evidence="1">
    <location>
        <begin position="1"/>
        <end position="28"/>
    </location>
</feature>
<accession>A0A067KXA6</accession>
<keyword evidence="1" id="KW-0732">Signal</keyword>
<proteinExistence type="predicted"/>
<dbReference type="AlphaFoldDB" id="A0A067KXA6"/>
<evidence type="ECO:0000313" key="2">
    <source>
        <dbReference type="EMBL" id="KDP40831.1"/>
    </source>
</evidence>
<dbReference type="EMBL" id="KK914327">
    <property type="protein sequence ID" value="KDP40831.1"/>
    <property type="molecule type" value="Genomic_DNA"/>
</dbReference>
<keyword evidence="3" id="KW-1185">Reference proteome</keyword>
<dbReference type="Proteomes" id="UP000027138">
    <property type="component" value="Unassembled WGS sequence"/>
</dbReference>
<dbReference type="PANTHER" id="PTHR36328">
    <property type="entry name" value="TRANSMEMBRANE PROTEIN"/>
    <property type="match status" value="1"/>
</dbReference>
<reference evidence="2 3" key="1">
    <citation type="journal article" date="2014" name="PLoS ONE">
        <title>Global Analysis of Gene Expression Profiles in Physic Nut (Jatropha curcas L.) Seedlings Exposed to Salt Stress.</title>
        <authorList>
            <person name="Zhang L."/>
            <person name="Zhang C."/>
            <person name="Wu P."/>
            <person name="Chen Y."/>
            <person name="Li M."/>
            <person name="Jiang H."/>
            <person name="Wu G."/>
        </authorList>
    </citation>
    <scope>NUCLEOTIDE SEQUENCE [LARGE SCALE GENOMIC DNA]</scope>
    <source>
        <strain evidence="3">cv. GZQX0401</strain>
        <tissue evidence="2">Young leaves</tissue>
    </source>
</reference>
<sequence>MAANSLKSVLVTLFIFAMVLSPAIPSEAARLNHRDLLQTTTRPPICPACVCCEPAATPGNSPGNAYAPLVKANQVNVKCPECICCGPPPPLPTPAPSACCKCCDSHNDTHSKFGFP</sequence>
<dbReference type="PANTHER" id="PTHR36328:SF1">
    <property type="entry name" value="TRANSMEMBRANE PROTEIN"/>
    <property type="match status" value="1"/>
</dbReference>
<evidence type="ECO:0000313" key="3">
    <source>
        <dbReference type="Proteomes" id="UP000027138"/>
    </source>
</evidence>
<dbReference type="OrthoDB" id="842464at2759"/>
<organism evidence="2 3">
    <name type="scientific">Jatropha curcas</name>
    <name type="common">Barbados nut</name>
    <dbReference type="NCBI Taxonomy" id="180498"/>
    <lineage>
        <taxon>Eukaryota</taxon>
        <taxon>Viridiplantae</taxon>
        <taxon>Streptophyta</taxon>
        <taxon>Embryophyta</taxon>
        <taxon>Tracheophyta</taxon>
        <taxon>Spermatophyta</taxon>
        <taxon>Magnoliopsida</taxon>
        <taxon>eudicotyledons</taxon>
        <taxon>Gunneridae</taxon>
        <taxon>Pentapetalae</taxon>
        <taxon>rosids</taxon>
        <taxon>fabids</taxon>
        <taxon>Malpighiales</taxon>
        <taxon>Euphorbiaceae</taxon>
        <taxon>Crotonoideae</taxon>
        <taxon>Jatropheae</taxon>
        <taxon>Jatropha</taxon>
    </lineage>
</organism>
<name>A0A067KXA6_JATCU</name>
<gene>
    <name evidence="2" type="ORF">JCGZ_24830</name>
</gene>
<evidence type="ECO:0000256" key="1">
    <source>
        <dbReference type="SAM" id="SignalP"/>
    </source>
</evidence>
<feature type="chain" id="PRO_5001639926" evidence="1">
    <location>
        <begin position="29"/>
        <end position="116"/>
    </location>
</feature>
<protein>
    <submittedName>
        <fullName evidence="2">Uncharacterized protein</fullName>
    </submittedName>
</protein>